<name>A0A2A9ND09_9AGAR</name>
<dbReference type="EMBL" id="KZ302331">
    <property type="protein sequence ID" value="PFH45600.1"/>
    <property type="molecule type" value="Genomic_DNA"/>
</dbReference>
<gene>
    <name evidence="1" type="ORF">AMATHDRAFT_51570</name>
</gene>
<protein>
    <submittedName>
        <fullName evidence="1">Uncharacterized protein</fullName>
    </submittedName>
</protein>
<dbReference type="AlphaFoldDB" id="A0A2A9ND09"/>
<proteinExistence type="predicted"/>
<reference evidence="1 2" key="1">
    <citation type="submission" date="2014-02" db="EMBL/GenBank/DDBJ databases">
        <title>Transposable element dynamics among asymbiotic and ectomycorrhizal Amanita fungi.</title>
        <authorList>
            <consortium name="DOE Joint Genome Institute"/>
            <person name="Hess J."/>
            <person name="Skrede I."/>
            <person name="Wolfe B."/>
            <person name="LaButti K."/>
            <person name="Ohm R.A."/>
            <person name="Grigoriev I.V."/>
            <person name="Pringle A."/>
        </authorList>
    </citation>
    <scope>NUCLEOTIDE SEQUENCE [LARGE SCALE GENOMIC DNA]</scope>
    <source>
        <strain evidence="1 2">SKay4041</strain>
    </source>
</reference>
<keyword evidence="2" id="KW-1185">Reference proteome</keyword>
<dbReference type="Proteomes" id="UP000242287">
    <property type="component" value="Unassembled WGS sequence"/>
</dbReference>
<sequence length="217" mass="24016">MSASFITFTPAAVAGQQRKSGGFVRPKAILDLQASKECAIPEDQIDGFDFYSDMRTPPLMWDSDSDSQGTPSHLKSVFEDWDDPVPSSTVIVTEDNDGVQTVNISAASSFYRAPERRPFDYAPFSDSSFPHTFRAYPEGSVPEEDRFSAQDGSEVLSKEKLPLSQINTFIFDVESEMLSSDNWLPLKSPDSVQSAIEVGSKHILDVPASLTYEDIDR</sequence>
<organism evidence="1 2">
    <name type="scientific">Amanita thiersii Skay4041</name>
    <dbReference type="NCBI Taxonomy" id="703135"/>
    <lineage>
        <taxon>Eukaryota</taxon>
        <taxon>Fungi</taxon>
        <taxon>Dikarya</taxon>
        <taxon>Basidiomycota</taxon>
        <taxon>Agaricomycotina</taxon>
        <taxon>Agaricomycetes</taxon>
        <taxon>Agaricomycetidae</taxon>
        <taxon>Agaricales</taxon>
        <taxon>Pluteineae</taxon>
        <taxon>Amanitaceae</taxon>
        <taxon>Amanita</taxon>
    </lineage>
</organism>
<evidence type="ECO:0000313" key="1">
    <source>
        <dbReference type="EMBL" id="PFH45600.1"/>
    </source>
</evidence>
<accession>A0A2A9ND09</accession>
<dbReference type="OrthoDB" id="10514741at2759"/>
<evidence type="ECO:0000313" key="2">
    <source>
        <dbReference type="Proteomes" id="UP000242287"/>
    </source>
</evidence>